<evidence type="ECO:0000256" key="4">
    <source>
        <dbReference type="ARBA" id="ARBA00022640"/>
    </source>
</evidence>
<comment type="subcellular location">
    <subcellularLocation>
        <location evidence="1">Plastid</location>
        <location evidence="1">Chloroplast</location>
    </subcellularLocation>
</comment>
<dbReference type="InterPro" id="IPR014722">
    <property type="entry name" value="Rib_uL2_dom2"/>
</dbReference>
<dbReference type="Pfam" id="PF00467">
    <property type="entry name" value="KOW"/>
    <property type="match status" value="1"/>
</dbReference>
<evidence type="ECO:0000256" key="2">
    <source>
        <dbReference type="ARBA" id="ARBA00010618"/>
    </source>
</evidence>
<feature type="domain" description="KOW" evidence="10">
    <location>
        <begin position="122"/>
        <end position="149"/>
    </location>
</feature>
<reference evidence="11" key="1">
    <citation type="journal article" date="2019" name="Genome Biol. Evol.">
        <title>Plastid Genomes and Proteins Illuminate the Evolution of Eustigmatophyte Algae and Their Bacterial Endosymbionts.</title>
        <authorList>
            <person name="Sevcikova T."/>
            <person name="Yurchenko T."/>
            <person name="Fawley K.P."/>
            <person name="Amaral R."/>
            <person name="Strnad H."/>
            <person name="Santos L.M."/>
            <person name="Fawley M.W."/>
            <person name="Elias M."/>
        </authorList>
    </citation>
    <scope>NUCLEOTIDE SEQUENCE</scope>
    <source>
        <strain evidence="11">CCALA 838</strain>
    </source>
</reference>
<evidence type="ECO:0000256" key="8">
    <source>
        <dbReference type="SAM" id="MobiDB-lite"/>
    </source>
</evidence>
<keyword evidence="5 11" id="KW-0689">Ribosomal protein</keyword>
<name>A0A451FLI0_9STRA</name>
<evidence type="ECO:0000256" key="7">
    <source>
        <dbReference type="ARBA" id="ARBA00035361"/>
    </source>
</evidence>
<accession>A0A451FLI0</accession>
<evidence type="ECO:0000256" key="3">
    <source>
        <dbReference type="ARBA" id="ARBA00022528"/>
    </source>
</evidence>
<feature type="chain" id="PRO_5019143634" description="50S ribosomal protein L24, chloroplastic" evidence="9">
    <location>
        <begin position="22"/>
        <end position="292"/>
    </location>
</feature>
<sequence length="292" mass="33307">MGRLWSLLVVGAATALPYCTGFVQPVPLPTSLCRPETRANNVMMAAKKMEKNTRRNTEKYIDGPGMPARTEERSKRRWRQHARRRTSFLRFLNAPLHVRRVMMSSPLSKELKAQYDGVRAMPIRTGDEVKVLKGDHKGKTGKVEGINRAKLYIHIEGITREKAGAKEAGKTSTTIPVNIRASKVQIISLKLDKSREAILKRKADGRWKHLEWMYASYKKKMDGPELEAYNALPTRLEKLKKLRSLRDAPYIVTDAEYEQLMKPAEPVNWELVESGIVKAAAERSRTRSRGRK</sequence>
<evidence type="ECO:0000256" key="9">
    <source>
        <dbReference type="SAM" id="SignalP"/>
    </source>
</evidence>
<feature type="compositionally biased region" description="Basic and acidic residues" evidence="8">
    <location>
        <begin position="49"/>
        <end position="61"/>
    </location>
</feature>
<dbReference type="SMART" id="SM00739">
    <property type="entry name" value="KOW"/>
    <property type="match status" value="1"/>
</dbReference>
<keyword evidence="4" id="KW-0934">Plastid</keyword>
<evidence type="ECO:0000259" key="10">
    <source>
        <dbReference type="SMART" id="SM00739"/>
    </source>
</evidence>
<evidence type="ECO:0000256" key="6">
    <source>
        <dbReference type="ARBA" id="ARBA00023274"/>
    </source>
</evidence>
<evidence type="ECO:0000313" key="11">
    <source>
        <dbReference type="EMBL" id="QAA11223.1"/>
    </source>
</evidence>
<feature type="region of interest" description="Disordered" evidence="8">
    <location>
        <begin position="49"/>
        <end position="79"/>
    </location>
</feature>
<dbReference type="FunFam" id="2.30.30.30:FF:000009">
    <property type="entry name" value="60S ribosomal protein L26"/>
    <property type="match status" value="1"/>
</dbReference>
<dbReference type="NCBIfam" id="TIGR01080">
    <property type="entry name" value="rplX_A_E"/>
    <property type="match status" value="1"/>
</dbReference>
<dbReference type="Pfam" id="PF16906">
    <property type="entry name" value="Ribosomal_L26"/>
    <property type="match status" value="1"/>
</dbReference>
<organism evidence="11">
    <name type="scientific">Trachydiscus minutus</name>
    <dbReference type="NCBI Taxonomy" id="1032745"/>
    <lineage>
        <taxon>Eukaryota</taxon>
        <taxon>Sar</taxon>
        <taxon>Stramenopiles</taxon>
        <taxon>Ochrophyta</taxon>
        <taxon>Eustigmatophyceae</taxon>
        <taxon>Goniochloridales</taxon>
        <taxon>Goniochloridaceae</taxon>
        <taxon>Trachydiscus</taxon>
    </lineage>
</organism>
<feature type="signal peptide" evidence="9">
    <location>
        <begin position="1"/>
        <end position="21"/>
    </location>
</feature>
<evidence type="ECO:0000256" key="1">
    <source>
        <dbReference type="ARBA" id="ARBA00004229"/>
    </source>
</evidence>
<dbReference type="InterPro" id="IPR041988">
    <property type="entry name" value="Ribosomal_uL24_KOW"/>
</dbReference>
<dbReference type="PANTHER" id="PTHR11143">
    <property type="entry name" value="60S RIBOSOMAL PROTEIN L26 FAMILY MEMBER"/>
    <property type="match status" value="1"/>
</dbReference>
<dbReference type="Gene3D" id="2.30.30.30">
    <property type="match status" value="1"/>
</dbReference>
<keyword evidence="3" id="KW-0150">Chloroplast</keyword>
<dbReference type="CDD" id="cd06089">
    <property type="entry name" value="KOW_RPL26"/>
    <property type="match status" value="1"/>
</dbReference>
<dbReference type="InterPro" id="IPR005756">
    <property type="entry name" value="Ribosomal_uL24_euk/arc"/>
</dbReference>
<dbReference type="GO" id="GO:0006412">
    <property type="term" value="P:translation"/>
    <property type="evidence" value="ECO:0007669"/>
    <property type="project" value="InterPro"/>
</dbReference>
<dbReference type="GO" id="GO:0009507">
    <property type="term" value="C:chloroplast"/>
    <property type="evidence" value="ECO:0007669"/>
    <property type="project" value="UniProtKB-SubCell"/>
</dbReference>
<dbReference type="EMBL" id="MK281451">
    <property type="protein sequence ID" value="QAA11223.1"/>
    <property type="molecule type" value="mRNA"/>
</dbReference>
<dbReference type="AlphaFoldDB" id="A0A451FLI0"/>
<dbReference type="InterPro" id="IPR005825">
    <property type="entry name" value="Ribosomal_uL24_CS"/>
</dbReference>
<keyword evidence="6" id="KW-0687">Ribonucleoprotein</keyword>
<dbReference type="InterPro" id="IPR008991">
    <property type="entry name" value="Translation_prot_SH3-like_sf"/>
</dbReference>
<protein>
    <recommendedName>
        <fullName evidence="7">50S ribosomal protein L24, chloroplastic</fullName>
    </recommendedName>
</protein>
<comment type="similarity">
    <text evidence="2">Belongs to the universal ribosomal protein uL24 family.</text>
</comment>
<proteinExistence type="evidence at transcript level"/>
<evidence type="ECO:0000256" key="5">
    <source>
        <dbReference type="ARBA" id="ARBA00022980"/>
    </source>
</evidence>
<dbReference type="GO" id="GO:0003723">
    <property type="term" value="F:RNA binding"/>
    <property type="evidence" value="ECO:0007669"/>
    <property type="project" value="InterPro"/>
</dbReference>
<dbReference type="PROSITE" id="PS01108">
    <property type="entry name" value="RIBOSOMAL_L24"/>
    <property type="match status" value="1"/>
</dbReference>
<dbReference type="GO" id="GO:0003735">
    <property type="term" value="F:structural constituent of ribosome"/>
    <property type="evidence" value="ECO:0007669"/>
    <property type="project" value="InterPro"/>
</dbReference>
<dbReference type="InterPro" id="IPR005824">
    <property type="entry name" value="KOW"/>
</dbReference>
<keyword evidence="9" id="KW-0732">Signal</keyword>
<dbReference type="GO" id="GO:0015934">
    <property type="term" value="C:large ribosomal subunit"/>
    <property type="evidence" value="ECO:0007669"/>
    <property type="project" value="InterPro"/>
</dbReference>
<dbReference type="SUPFAM" id="SSF50104">
    <property type="entry name" value="Translation proteins SH3-like domain"/>
    <property type="match status" value="1"/>
</dbReference>